<feature type="binding site" evidence="9">
    <location>
        <begin position="379"/>
        <end position="382"/>
    </location>
    <ligand>
        <name>FAD</name>
        <dbReference type="ChEBI" id="CHEBI:57692"/>
    </ligand>
</feature>
<feature type="binding site" evidence="9">
    <location>
        <position position="595"/>
    </location>
    <ligand>
        <name>FAD</name>
        <dbReference type="ChEBI" id="CHEBI:57692"/>
    </ligand>
</feature>
<keyword evidence="13" id="KW-1185">Reference proteome</keyword>
<dbReference type="PROSITE" id="PS50902">
    <property type="entry name" value="FLAVODOXIN_LIKE"/>
    <property type="match status" value="1"/>
</dbReference>
<dbReference type="Pfam" id="PF00258">
    <property type="entry name" value="Flavodoxin_1"/>
    <property type="match status" value="1"/>
</dbReference>
<feature type="domain" description="FAD-binding FR-type" evidence="11">
    <location>
        <begin position="203"/>
        <end position="445"/>
    </location>
</feature>
<dbReference type="PANTHER" id="PTHR19384">
    <property type="entry name" value="NITRIC OXIDE SYNTHASE-RELATED"/>
    <property type="match status" value="1"/>
</dbReference>
<evidence type="ECO:0000313" key="13">
    <source>
        <dbReference type="Proteomes" id="UP001648503"/>
    </source>
</evidence>
<keyword evidence="8 9" id="KW-0560">Oxidoreductase</keyword>
<organism evidence="12 13">
    <name type="scientific">Batrachochytrium salamandrivorans</name>
    <dbReference type="NCBI Taxonomy" id="1357716"/>
    <lineage>
        <taxon>Eukaryota</taxon>
        <taxon>Fungi</taxon>
        <taxon>Fungi incertae sedis</taxon>
        <taxon>Chytridiomycota</taxon>
        <taxon>Chytridiomycota incertae sedis</taxon>
        <taxon>Chytridiomycetes</taxon>
        <taxon>Rhizophydiales</taxon>
        <taxon>Rhizophydiales incertae sedis</taxon>
        <taxon>Batrachochytrium</taxon>
    </lineage>
</organism>
<feature type="domain" description="Flavodoxin-like" evidence="10">
    <location>
        <begin position="8"/>
        <end position="152"/>
    </location>
</feature>
<dbReference type="InterPro" id="IPR008254">
    <property type="entry name" value="Flavodoxin/NO_synth"/>
</dbReference>
<dbReference type="SUPFAM" id="SSF63380">
    <property type="entry name" value="Riboflavin synthase domain-like"/>
    <property type="match status" value="1"/>
</dbReference>
<dbReference type="Gene3D" id="3.40.50.360">
    <property type="match status" value="1"/>
</dbReference>
<dbReference type="InterPro" id="IPR001433">
    <property type="entry name" value="OxRdtase_FAD/NAD-bd"/>
</dbReference>
<dbReference type="SUPFAM" id="SSF52343">
    <property type="entry name" value="Ferredoxin reductase-like, C-terminal NADP-linked domain"/>
    <property type="match status" value="1"/>
</dbReference>
<dbReference type="PANTHER" id="PTHR19384:SF10">
    <property type="entry name" value="NADPH-DEPENDENT DIFLAVIN OXIDOREDUCTASE 1"/>
    <property type="match status" value="1"/>
</dbReference>
<feature type="binding site" evidence="9">
    <location>
        <begin position="514"/>
        <end position="515"/>
    </location>
    <ligand>
        <name>NADP(+)</name>
        <dbReference type="ChEBI" id="CHEBI:58349"/>
    </ligand>
</feature>
<evidence type="ECO:0000256" key="1">
    <source>
        <dbReference type="ARBA" id="ARBA00001917"/>
    </source>
</evidence>
<evidence type="ECO:0000313" key="12">
    <source>
        <dbReference type="EMBL" id="KAH6589586.1"/>
    </source>
</evidence>
<dbReference type="HAMAP" id="MF_03178">
    <property type="entry name" value="NDOR1"/>
    <property type="match status" value="1"/>
</dbReference>
<comment type="subcellular location">
    <subcellularLocation>
        <location evidence="9">Cytoplasm</location>
    </subcellularLocation>
    <subcellularLocation>
        <location evidence="9">Mitochondrion</location>
    </subcellularLocation>
    <text evidence="9">Relocalizes to mitochondria after H(2)O(2) exposure.</text>
</comment>
<dbReference type="PRINTS" id="PR00371">
    <property type="entry name" value="FPNCR"/>
</dbReference>
<dbReference type="InterPro" id="IPR028879">
    <property type="entry name" value="NDOR1"/>
</dbReference>
<feature type="binding site" evidence="9">
    <location>
        <position position="134"/>
    </location>
    <ligand>
        <name>FMN</name>
        <dbReference type="ChEBI" id="CHEBI:58210"/>
    </ligand>
</feature>
<evidence type="ECO:0000256" key="8">
    <source>
        <dbReference type="ARBA" id="ARBA00023002"/>
    </source>
</evidence>
<evidence type="ECO:0000256" key="9">
    <source>
        <dbReference type="HAMAP-Rule" id="MF_03178"/>
    </source>
</evidence>
<dbReference type="InterPro" id="IPR023173">
    <property type="entry name" value="NADPH_Cyt_P450_Rdtase_alpha"/>
</dbReference>
<keyword evidence="3 9" id="KW-0963">Cytoplasm</keyword>
<name>A0ABQ8EZX7_9FUNG</name>
<dbReference type="PRINTS" id="PR00369">
    <property type="entry name" value="FLAVODOXIN"/>
</dbReference>
<evidence type="ECO:0000256" key="7">
    <source>
        <dbReference type="ARBA" id="ARBA00022857"/>
    </source>
</evidence>
<reference evidence="12 13" key="1">
    <citation type="submission" date="2021-02" db="EMBL/GenBank/DDBJ databases">
        <title>Variation within the Batrachochytrium salamandrivorans European outbreak.</title>
        <authorList>
            <person name="Kelly M."/>
            <person name="Pasmans F."/>
            <person name="Shea T.P."/>
            <person name="Munoz J.F."/>
            <person name="Carranza S."/>
            <person name="Cuomo C.A."/>
            <person name="Martel A."/>
        </authorList>
    </citation>
    <scope>NUCLEOTIDE SEQUENCE [LARGE SCALE GENOMIC DNA]</scope>
    <source>
        <strain evidence="12 13">AMFP18/2</strain>
    </source>
</reference>
<comment type="catalytic activity">
    <reaction evidence="9">
        <text>2 oxidized [2Fe-2S]-[protein] + NADPH = 2 reduced [2Fe-2S]-[protein] + NADP(+) + H(+)</text>
        <dbReference type="Rhea" id="RHEA:67716"/>
        <dbReference type="Rhea" id="RHEA-COMP:17327"/>
        <dbReference type="Rhea" id="RHEA-COMP:17328"/>
        <dbReference type="ChEBI" id="CHEBI:15378"/>
        <dbReference type="ChEBI" id="CHEBI:33737"/>
        <dbReference type="ChEBI" id="CHEBI:33738"/>
        <dbReference type="ChEBI" id="CHEBI:57783"/>
        <dbReference type="ChEBI" id="CHEBI:58349"/>
    </reaction>
</comment>
<feature type="binding site" evidence="9">
    <location>
        <position position="459"/>
    </location>
    <ligand>
        <name>NADP(+)</name>
        <dbReference type="ChEBI" id="CHEBI:58349"/>
    </ligand>
</feature>
<evidence type="ECO:0000256" key="4">
    <source>
        <dbReference type="ARBA" id="ARBA00022630"/>
    </source>
</evidence>
<dbReference type="Gene3D" id="3.40.50.80">
    <property type="entry name" value="Nucleotide-binding domain of ferredoxin-NADP reductase (FNR) module"/>
    <property type="match status" value="1"/>
</dbReference>
<dbReference type="InterPro" id="IPR039261">
    <property type="entry name" value="FNR_nucleotide-bd"/>
</dbReference>
<dbReference type="SUPFAM" id="SSF52218">
    <property type="entry name" value="Flavoproteins"/>
    <property type="match status" value="1"/>
</dbReference>
<comment type="cofactor">
    <cofactor evidence="2 9">
        <name>FAD</name>
        <dbReference type="ChEBI" id="CHEBI:57692"/>
    </cofactor>
</comment>
<sequence>MLSPPQRLLVLFGSQTGCAHEVADRIAREGHRRHLDVQTMSMDTYNKAQLPNESLVLFVCSVTGQGEEPDNMKKFWRFLLRKNLPADSLVGMHFGVFGLGDSSYPKFNFPAKKLFKRLLQLGATSLLSRGDGDDQHDHGFDGALDPWLEEAWNSILKLYPLPPGKEIISADILPLSSYNVVFLDKIDPHSADHKEHELSDDPKKKTCAVVLENTRITTSDHFQDIRHMVFDISDSGLLYSAGDVMIVHPQNLPLDVQNAIDYLGWTELADAPLRITVNRSDATLPHELMGILTLRKLFECHLDIFGCPRRYFFELLAFFSSDEQHTEKLREFASAAGQNDLYAYCHRVRRTTMEVLKDFVSVKVPVKYLFDLIPLIRPRSFSIASGPLENSASKQPCEVQLVVGIVTYQTQLREMRHGVCTKWMAQLQQGDRVQFGISRGIFRLPFSINTPVICIGVGTGIAPIRSILEARWEHGASENILFIGTRSKNKDFLFEDEWEHMVTEGSLQLFLAFSRDQEQKVYVQHRIKEQGRMLWEMINDRGAIVYLSGNSKQMPADVNEAFVHVFQVYGKLDREGAEKLMIEMQAKKRYQQECWS</sequence>
<protein>
    <recommendedName>
        <fullName evidence="9">NADPH-dependent diflavin oxidoreductase 1</fullName>
        <ecNumber evidence="9">1.18.1.-</ecNumber>
    </recommendedName>
    <alternativeName>
        <fullName evidence="9">NADPH-dependent FMN and FAD-containing oxidoreductase</fullName>
    </alternativeName>
</protein>
<evidence type="ECO:0000256" key="5">
    <source>
        <dbReference type="ARBA" id="ARBA00022643"/>
    </source>
</evidence>
<gene>
    <name evidence="9" type="primary">TAH18</name>
    <name evidence="12" type="ORF">BASA50_009941</name>
</gene>
<feature type="binding site" evidence="9">
    <location>
        <position position="557"/>
    </location>
    <ligand>
        <name>NADP(+)</name>
        <dbReference type="ChEBI" id="CHEBI:58349"/>
    </ligand>
</feature>
<dbReference type="InterPro" id="IPR017938">
    <property type="entry name" value="Riboflavin_synthase-like_b-brl"/>
</dbReference>
<comment type="cofactor">
    <cofactor evidence="1 9">
        <name>FMN</name>
        <dbReference type="ChEBI" id="CHEBI:58210"/>
    </cofactor>
</comment>
<dbReference type="InterPro" id="IPR029039">
    <property type="entry name" value="Flavoprotein-like_sf"/>
</dbReference>
<evidence type="ECO:0000256" key="2">
    <source>
        <dbReference type="ARBA" id="ARBA00001974"/>
    </source>
</evidence>
<dbReference type="Gene3D" id="1.20.990.10">
    <property type="entry name" value="NADPH-cytochrome p450 Reductase, Chain A, domain 3"/>
    <property type="match status" value="1"/>
</dbReference>
<dbReference type="Proteomes" id="UP001648503">
    <property type="component" value="Unassembled WGS sequence"/>
</dbReference>
<evidence type="ECO:0000259" key="10">
    <source>
        <dbReference type="PROSITE" id="PS50902"/>
    </source>
</evidence>
<feature type="binding site" evidence="9">
    <location>
        <begin position="520"/>
        <end position="524"/>
    </location>
    <ligand>
        <name>NADP(+)</name>
        <dbReference type="ChEBI" id="CHEBI:58349"/>
    </ligand>
</feature>
<dbReference type="InterPro" id="IPR001709">
    <property type="entry name" value="Flavoprot_Pyr_Nucl_cyt_Rdtase"/>
</dbReference>
<dbReference type="InterPro" id="IPR017927">
    <property type="entry name" value="FAD-bd_FR_type"/>
</dbReference>
<proteinExistence type="inferred from homology"/>
<comment type="similarity">
    <text evidence="9">In the C-terminal section; belongs to the flavoprotein pyridine nucleotide cytochrome reductase family.</text>
</comment>
<dbReference type="Pfam" id="PF00667">
    <property type="entry name" value="FAD_binding_1"/>
    <property type="match status" value="1"/>
</dbReference>
<comment type="similarity">
    <text evidence="9">In the N-terminal section; belongs to the flavodoxin family.</text>
</comment>
<dbReference type="Gene3D" id="2.40.30.10">
    <property type="entry name" value="Translation factors"/>
    <property type="match status" value="1"/>
</dbReference>
<evidence type="ECO:0000259" key="11">
    <source>
        <dbReference type="PROSITE" id="PS51384"/>
    </source>
</evidence>
<comment type="caution">
    <text evidence="12">The sequence shown here is derived from an EMBL/GenBank/DDBJ whole genome shotgun (WGS) entry which is preliminary data.</text>
</comment>
<dbReference type="EC" id="1.18.1.-" evidence="9"/>
<keyword evidence="9" id="KW-0496">Mitochondrion</keyword>
<dbReference type="InterPro" id="IPR001094">
    <property type="entry name" value="Flavdoxin-like"/>
</dbReference>
<keyword evidence="4 9" id="KW-0285">Flavoprotein</keyword>
<feature type="binding site" evidence="9">
    <location>
        <begin position="99"/>
        <end position="108"/>
    </location>
    <ligand>
        <name>FMN</name>
        <dbReference type="ChEBI" id="CHEBI:58210"/>
    </ligand>
</feature>
<dbReference type="InterPro" id="IPR003097">
    <property type="entry name" value="CysJ-like_FAD-binding"/>
</dbReference>
<evidence type="ECO:0000256" key="3">
    <source>
        <dbReference type="ARBA" id="ARBA00022490"/>
    </source>
</evidence>
<keyword evidence="6 9" id="KW-0274">FAD</keyword>
<comment type="similarity">
    <text evidence="9">Belongs to the NADPH-dependent diflavin oxidoreductase NDOR1 family.</text>
</comment>
<dbReference type="PROSITE" id="PS51384">
    <property type="entry name" value="FAD_FR"/>
    <property type="match status" value="1"/>
</dbReference>
<dbReference type="Pfam" id="PF00175">
    <property type="entry name" value="NAD_binding_1"/>
    <property type="match status" value="1"/>
</dbReference>
<comment type="subunit">
    <text evidence="9">Interacts with DRE2; as part of the cytosolic iron-sulfur (Fe-S) protein assembly (CIA) machinery.</text>
</comment>
<dbReference type="EMBL" id="JAFCIX010000445">
    <property type="protein sequence ID" value="KAH6589586.1"/>
    <property type="molecule type" value="Genomic_DNA"/>
</dbReference>
<keyword evidence="7 9" id="KW-0521">NADP</keyword>
<keyword evidence="5 9" id="KW-0288">FMN</keyword>
<comment type="caution">
    <text evidence="9">Lacks conserved residue(s) required for the propagation of feature annotation.</text>
</comment>
<accession>A0ABQ8EZX7</accession>
<comment type="function">
    <text evidence="9">NADPH-dependent reductase which is a central component of the cytosolic iron-sulfur (Fe-S) protein assembly (CIA) machinery. Transfers electrons from NADPH via its FAD and FMN prosthetic groups to the [2Fe-2S] cluster of DRE2, another key component of the CIA machinery. In turn, this reduced cluster provides electrons for assembly of cytosolic iron-sulfur cluster proteins. Positively controls H(2)O(2)-induced cell death.</text>
</comment>
<feature type="binding site" evidence="9">
    <location>
        <position position="349"/>
    </location>
    <ligand>
        <name>FAD</name>
        <dbReference type="ChEBI" id="CHEBI:57692"/>
    </ligand>
</feature>
<evidence type="ECO:0000256" key="6">
    <source>
        <dbReference type="ARBA" id="ARBA00022827"/>
    </source>
</evidence>
<feature type="binding site" evidence="9">
    <location>
        <begin position="418"/>
        <end position="421"/>
    </location>
    <ligand>
        <name>FAD</name>
        <dbReference type="ChEBI" id="CHEBI:57692"/>
    </ligand>
</feature>